<organism evidence="12 13">
    <name type="scientific">Pyxidicoccus fallax</name>
    <dbReference type="NCBI Taxonomy" id="394095"/>
    <lineage>
        <taxon>Bacteria</taxon>
        <taxon>Pseudomonadati</taxon>
        <taxon>Myxococcota</taxon>
        <taxon>Myxococcia</taxon>
        <taxon>Myxococcales</taxon>
        <taxon>Cystobacterineae</taxon>
        <taxon>Myxococcaceae</taxon>
        <taxon>Pyxidicoccus</taxon>
    </lineage>
</organism>
<dbReference type="GO" id="GO:0000105">
    <property type="term" value="P:L-histidine biosynthetic process"/>
    <property type="evidence" value="ECO:0007669"/>
    <property type="project" value="UniProtKB-KW"/>
</dbReference>
<evidence type="ECO:0000256" key="2">
    <source>
        <dbReference type="ARBA" id="ARBA00007970"/>
    </source>
</evidence>
<accession>A0A848LCP6</accession>
<feature type="region of interest" description="Disordered" evidence="10">
    <location>
        <begin position="1"/>
        <end position="23"/>
    </location>
</feature>
<dbReference type="PANTHER" id="PTHR43643">
    <property type="entry name" value="HISTIDINOL-PHOSPHATE AMINOTRANSFERASE 2"/>
    <property type="match status" value="1"/>
</dbReference>
<keyword evidence="5" id="KW-0028">Amino-acid biosynthesis</keyword>
<dbReference type="InterPro" id="IPR015422">
    <property type="entry name" value="PyrdxlP-dep_Trfase_small"/>
</dbReference>
<dbReference type="EMBL" id="JABBJJ010000068">
    <property type="protein sequence ID" value="NMO16447.1"/>
    <property type="molecule type" value="Genomic_DNA"/>
</dbReference>
<dbReference type="EC" id="2.6.1.9" evidence="3"/>
<evidence type="ECO:0000256" key="8">
    <source>
        <dbReference type="ARBA" id="ARBA00023102"/>
    </source>
</evidence>
<evidence type="ECO:0000313" key="13">
    <source>
        <dbReference type="Proteomes" id="UP000518300"/>
    </source>
</evidence>
<dbReference type="PANTHER" id="PTHR43643:SF6">
    <property type="entry name" value="HISTIDINOL-PHOSPHATE AMINOTRANSFERASE"/>
    <property type="match status" value="1"/>
</dbReference>
<keyword evidence="8" id="KW-0368">Histidine biosynthesis</keyword>
<dbReference type="InterPro" id="IPR050106">
    <property type="entry name" value="HistidinolP_aminotransfase"/>
</dbReference>
<evidence type="ECO:0000256" key="4">
    <source>
        <dbReference type="ARBA" id="ARBA00022576"/>
    </source>
</evidence>
<dbReference type="InterPro" id="IPR015421">
    <property type="entry name" value="PyrdxlP-dep_Trfase_major"/>
</dbReference>
<keyword evidence="13" id="KW-1185">Reference proteome</keyword>
<dbReference type="RefSeq" id="WP_169345738.1">
    <property type="nucleotide sequence ID" value="NZ_JABBJJ010000068.1"/>
</dbReference>
<protein>
    <recommendedName>
        <fullName evidence="3">histidinol-phosphate transaminase</fullName>
        <ecNumber evidence="3">2.6.1.9</ecNumber>
    </recommendedName>
</protein>
<sequence length="350" mass="37004">MRPLPRPELLDLPPAPHGGDAHSGLVDFSTGVCPLPPPKAVLTALRSADVTRYPHPSALPLREVAARAHRVNAEAIVAGNGSVELLWALARAFVGTGRKALVLTPAFGEYAQAVRASGGRLVTLVAEGPPFRWDAAHLLAALETHRPSLVFVGRPSNPCLSLMPRQSLEEVARAHPATLFAVDEAYLPLFPGEEGLTAGPNVALVRSLTKVLALPGVRLGYLVASPEVARAVRASLPPWNVSALALAAGQAALQVLPSLLPDIQAEVTRLRTLQSTLLTAAGARVDAEGGTFLLVHVGDAPGFTRRMAEAGVRVRDATSLGLPHHVRLGVRPEAEHPRLREALARALENR</sequence>
<evidence type="ECO:0000256" key="6">
    <source>
        <dbReference type="ARBA" id="ARBA00022679"/>
    </source>
</evidence>
<evidence type="ECO:0000256" key="3">
    <source>
        <dbReference type="ARBA" id="ARBA00012748"/>
    </source>
</evidence>
<evidence type="ECO:0000256" key="7">
    <source>
        <dbReference type="ARBA" id="ARBA00022898"/>
    </source>
</evidence>
<dbReference type="GO" id="GO:0030170">
    <property type="term" value="F:pyridoxal phosphate binding"/>
    <property type="evidence" value="ECO:0007669"/>
    <property type="project" value="InterPro"/>
</dbReference>
<proteinExistence type="inferred from homology"/>
<keyword evidence="4 12" id="KW-0032">Aminotransferase</keyword>
<dbReference type="InterPro" id="IPR004839">
    <property type="entry name" value="Aminotransferase_I/II_large"/>
</dbReference>
<keyword evidence="6 12" id="KW-0808">Transferase</keyword>
<comment type="similarity">
    <text evidence="2">Belongs to the class-II pyridoxal-phosphate-dependent aminotransferase family. Histidinol-phosphate aminotransferase subfamily.</text>
</comment>
<dbReference type="Pfam" id="PF00155">
    <property type="entry name" value="Aminotran_1_2"/>
    <property type="match status" value="1"/>
</dbReference>
<evidence type="ECO:0000313" key="12">
    <source>
        <dbReference type="EMBL" id="NMO16447.1"/>
    </source>
</evidence>
<keyword evidence="7" id="KW-0663">Pyridoxal phosphate</keyword>
<evidence type="ECO:0000259" key="11">
    <source>
        <dbReference type="Pfam" id="PF00155"/>
    </source>
</evidence>
<evidence type="ECO:0000256" key="1">
    <source>
        <dbReference type="ARBA" id="ARBA00005011"/>
    </source>
</evidence>
<name>A0A848LCP6_9BACT</name>
<dbReference type="Gene3D" id="3.40.640.10">
    <property type="entry name" value="Type I PLP-dependent aspartate aminotransferase-like (Major domain)"/>
    <property type="match status" value="1"/>
</dbReference>
<dbReference type="Gene3D" id="3.90.1150.10">
    <property type="entry name" value="Aspartate Aminotransferase, domain 1"/>
    <property type="match status" value="1"/>
</dbReference>
<dbReference type="Proteomes" id="UP000518300">
    <property type="component" value="Unassembled WGS sequence"/>
</dbReference>
<reference evidence="12 13" key="1">
    <citation type="submission" date="2020-04" db="EMBL/GenBank/DDBJ databases">
        <title>Draft genome of Pyxidicoccus fallax type strain.</title>
        <authorList>
            <person name="Whitworth D.E."/>
        </authorList>
    </citation>
    <scope>NUCLEOTIDE SEQUENCE [LARGE SCALE GENOMIC DNA]</scope>
    <source>
        <strain evidence="12 13">DSM 14698</strain>
    </source>
</reference>
<dbReference type="GO" id="GO:0004400">
    <property type="term" value="F:histidinol-phosphate transaminase activity"/>
    <property type="evidence" value="ECO:0007669"/>
    <property type="project" value="UniProtKB-EC"/>
</dbReference>
<comment type="caution">
    <text evidence="12">The sequence shown here is derived from an EMBL/GenBank/DDBJ whole genome shotgun (WGS) entry which is preliminary data.</text>
</comment>
<evidence type="ECO:0000256" key="5">
    <source>
        <dbReference type="ARBA" id="ARBA00022605"/>
    </source>
</evidence>
<evidence type="ECO:0000256" key="9">
    <source>
        <dbReference type="ARBA" id="ARBA00047481"/>
    </source>
</evidence>
<dbReference type="CDD" id="cd00609">
    <property type="entry name" value="AAT_like"/>
    <property type="match status" value="1"/>
</dbReference>
<comment type="pathway">
    <text evidence="1">Amino-acid biosynthesis; L-histidine biosynthesis; L-histidine from 5-phospho-alpha-D-ribose 1-diphosphate: step 7/9.</text>
</comment>
<dbReference type="SUPFAM" id="SSF53383">
    <property type="entry name" value="PLP-dependent transferases"/>
    <property type="match status" value="1"/>
</dbReference>
<dbReference type="InterPro" id="IPR015424">
    <property type="entry name" value="PyrdxlP-dep_Trfase"/>
</dbReference>
<comment type="catalytic activity">
    <reaction evidence="9">
        <text>L-histidinol phosphate + 2-oxoglutarate = 3-(imidazol-4-yl)-2-oxopropyl phosphate + L-glutamate</text>
        <dbReference type="Rhea" id="RHEA:23744"/>
        <dbReference type="ChEBI" id="CHEBI:16810"/>
        <dbReference type="ChEBI" id="CHEBI:29985"/>
        <dbReference type="ChEBI" id="CHEBI:57766"/>
        <dbReference type="ChEBI" id="CHEBI:57980"/>
        <dbReference type="EC" id="2.6.1.9"/>
    </reaction>
</comment>
<feature type="domain" description="Aminotransferase class I/classII large" evidence="11">
    <location>
        <begin position="25"/>
        <end position="343"/>
    </location>
</feature>
<dbReference type="AlphaFoldDB" id="A0A848LCP6"/>
<gene>
    <name evidence="12" type="ORF">HG543_16515</name>
</gene>
<evidence type="ECO:0000256" key="10">
    <source>
        <dbReference type="SAM" id="MobiDB-lite"/>
    </source>
</evidence>